<dbReference type="PANTHER" id="PTHR30204:SF92">
    <property type="entry name" value="HTH-TYPE TRANSCRIPTIONAL REGULATOR ZNTR"/>
    <property type="match status" value="1"/>
</dbReference>
<dbReference type="Pfam" id="PF09278">
    <property type="entry name" value="MerR-DNA-bind"/>
    <property type="match status" value="1"/>
</dbReference>
<gene>
    <name evidence="5" type="ORF">OEG84_17740</name>
</gene>
<dbReference type="Proteomes" id="UP001073227">
    <property type="component" value="Unassembled WGS sequence"/>
</dbReference>
<dbReference type="Pfam" id="PF00376">
    <property type="entry name" value="MerR"/>
    <property type="match status" value="1"/>
</dbReference>
<evidence type="ECO:0000313" key="6">
    <source>
        <dbReference type="Proteomes" id="UP001073227"/>
    </source>
</evidence>
<evidence type="ECO:0000256" key="2">
    <source>
        <dbReference type="ARBA" id="ARBA00023125"/>
    </source>
</evidence>
<dbReference type="SUPFAM" id="SSF46955">
    <property type="entry name" value="Putative DNA-binding domain"/>
    <property type="match status" value="1"/>
</dbReference>
<evidence type="ECO:0000256" key="1">
    <source>
        <dbReference type="ARBA" id="ARBA00023015"/>
    </source>
</evidence>
<reference evidence="5" key="1">
    <citation type="submission" date="2022-10" db="EMBL/GenBank/DDBJ databases">
        <title>Hoeflea sp. G2-23, isolated from marine algae.</title>
        <authorList>
            <person name="Kristyanto S."/>
            <person name="Kim J.M."/>
            <person name="Jeon C.O."/>
        </authorList>
    </citation>
    <scope>NUCLEOTIDE SEQUENCE</scope>
    <source>
        <strain evidence="5">G2-23</strain>
    </source>
</reference>
<sequence length="139" mass="16037">MMNISIGELAKRSRVKIPTIRYYEQIGLLAAAARTEGNQRRYERADLDRLNFIRHARELGFEIDDIRELLAMTAEPQASCHQVDSIARNHLAEIDQRIKRLQALRSELKRMVSECGHGRICNCRIIEVLADHGQCETEH</sequence>
<keyword evidence="2" id="KW-0238">DNA-binding</keyword>
<evidence type="ECO:0000313" key="5">
    <source>
        <dbReference type="EMBL" id="MCY0149499.1"/>
    </source>
</evidence>
<proteinExistence type="predicted"/>
<keyword evidence="3" id="KW-0804">Transcription</keyword>
<dbReference type="Gene3D" id="1.10.1660.10">
    <property type="match status" value="1"/>
</dbReference>
<name>A0ABT3ZCH3_9HYPH</name>
<keyword evidence="1" id="KW-0805">Transcription regulation</keyword>
<organism evidence="5 6">
    <name type="scientific">Hoeflea algicola</name>
    <dbReference type="NCBI Taxonomy" id="2983763"/>
    <lineage>
        <taxon>Bacteria</taxon>
        <taxon>Pseudomonadati</taxon>
        <taxon>Pseudomonadota</taxon>
        <taxon>Alphaproteobacteria</taxon>
        <taxon>Hyphomicrobiales</taxon>
        <taxon>Rhizobiaceae</taxon>
        <taxon>Hoeflea</taxon>
    </lineage>
</organism>
<dbReference type="CDD" id="cd04785">
    <property type="entry name" value="HTH_CadR-PbrR-like"/>
    <property type="match status" value="1"/>
</dbReference>
<dbReference type="SMART" id="SM00422">
    <property type="entry name" value="HTH_MERR"/>
    <property type="match status" value="1"/>
</dbReference>
<dbReference type="InterPro" id="IPR015358">
    <property type="entry name" value="Tscrpt_reg_MerR_DNA-bd"/>
</dbReference>
<dbReference type="EMBL" id="JAOVZR010000001">
    <property type="protein sequence ID" value="MCY0149499.1"/>
    <property type="molecule type" value="Genomic_DNA"/>
</dbReference>
<dbReference type="InterPro" id="IPR047057">
    <property type="entry name" value="MerR_fam"/>
</dbReference>
<dbReference type="PANTHER" id="PTHR30204">
    <property type="entry name" value="REDOX-CYCLING DRUG-SENSING TRANSCRIPTIONAL ACTIVATOR SOXR"/>
    <property type="match status" value="1"/>
</dbReference>
<dbReference type="InterPro" id="IPR000551">
    <property type="entry name" value="MerR-type_HTH_dom"/>
</dbReference>
<evidence type="ECO:0000259" key="4">
    <source>
        <dbReference type="PROSITE" id="PS50937"/>
    </source>
</evidence>
<keyword evidence="6" id="KW-1185">Reference proteome</keyword>
<comment type="caution">
    <text evidence="5">The sequence shown here is derived from an EMBL/GenBank/DDBJ whole genome shotgun (WGS) entry which is preliminary data.</text>
</comment>
<dbReference type="RefSeq" id="WP_267656241.1">
    <property type="nucleotide sequence ID" value="NZ_JAOVZR010000001.1"/>
</dbReference>
<protein>
    <submittedName>
        <fullName evidence="5">Helix-turn-helix domain-containing protein</fullName>
    </submittedName>
</protein>
<accession>A0ABT3ZCH3</accession>
<evidence type="ECO:0000256" key="3">
    <source>
        <dbReference type="ARBA" id="ARBA00023163"/>
    </source>
</evidence>
<dbReference type="PROSITE" id="PS50937">
    <property type="entry name" value="HTH_MERR_2"/>
    <property type="match status" value="1"/>
</dbReference>
<dbReference type="PROSITE" id="PS00552">
    <property type="entry name" value="HTH_MERR_1"/>
    <property type="match status" value="1"/>
</dbReference>
<dbReference type="InterPro" id="IPR009061">
    <property type="entry name" value="DNA-bd_dom_put_sf"/>
</dbReference>
<dbReference type="PRINTS" id="PR00040">
    <property type="entry name" value="HTHMERR"/>
</dbReference>
<feature type="domain" description="HTH merR-type" evidence="4">
    <location>
        <begin position="3"/>
        <end position="72"/>
    </location>
</feature>